<gene>
    <name evidence="1" type="ORF">GCM10011379_12640</name>
</gene>
<name>A0A917IRX3_9BACT</name>
<organism evidence="1 2">
    <name type="scientific">Filimonas zeae</name>
    <dbReference type="NCBI Taxonomy" id="1737353"/>
    <lineage>
        <taxon>Bacteria</taxon>
        <taxon>Pseudomonadati</taxon>
        <taxon>Bacteroidota</taxon>
        <taxon>Chitinophagia</taxon>
        <taxon>Chitinophagales</taxon>
        <taxon>Chitinophagaceae</taxon>
        <taxon>Filimonas</taxon>
    </lineage>
</organism>
<evidence type="ECO:0000313" key="1">
    <source>
        <dbReference type="EMBL" id="GGH62571.1"/>
    </source>
</evidence>
<sequence>MQPFLLVFVPIFEPMRMYTHLLQALFLLLPGFYLFAQKPVTLPQPIANAAEEYSALATIKKQILLIPQYPDQQKTWSIPVKTVQKTIQQASPAFTTEAFTEVTLQNLPAVMARVNLGGNFYQGVEGAVAVNNTLFLSIETDEATDSCYLVKGYKQQQHIVLDAAHILALPKVKCNGKVVNNAGYESLTYNAATNQLLAVFEYTNVPDVTQTPIGYLADTLLSPAENLTPVYIQQPIPFRITDLCAGKNGQFYGINFWWGGEYTDYFTCNPQTPLPVKDSAQFRGPAQKLSCYGRVLQLQLDNQQLTWQPLQEIGYDCYNWEGIISVKNRLLVITDANKGKYLEKTTHVIVTDPVKQ</sequence>
<keyword evidence="2" id="KW-1185">Reference proteome</keyword>
<evidence type="ECO:0000313" key="2">
    <source>
        <dbReference type="Proteomes" id="UP000627292"/>
    </source>
</evidence>
<accession>A0A917IRX3</accession>
<dbReference type="EMBL" id="BMIB01000001">
    <property type="protein sequence ID" value="GGH62571.1"/>
    <property type="molecule type" value="Genomic_DNA"/>
</dbReference>
<reference evidence="1" key="2">
    <citation type="submission" date="2020-09" db="EMBL/GenBank/DDBJ databases">
        <authorList>
            <person name="Sun Q."/>
            <person name="Zhou Y."/>
        </authorList>
    </citation>
    <scope>NUCLEOTIDE SEQUENCE</scope>
    <source>
        <strain evidence="1">CGMCC 1.15290</strain>
    </source>
</reference>
<protein>
    <submittedName>
        <fullName evidence="1">Uncharacterized protein</fullName>
    </submittedName>
</protein>
<dbReference type="Proteomes" id="UP000627292">
    <property type="component" value="Unassembled WGS sequence"/>
</dbReference>
<proteinExistence type="predicted"/>
<dbReference type="AlphaFoldDB" id="A0A917IRX3"/>
<reference evidence="1" key="1">
    <citation type="journal article" date="2014" name="Int. J. Syst. Evol. Microbiol.">
        <title>Complete genome sequence of Corynebacterium casei LMG S-19264T (=DSM 44701T), isolated from a smear-ripened cheese.</title>
        <authorList>
            <consortium name="US DOE Joint Genome Institute (JGI-PGF)"/>
            <person name="Walter F."/>
            <person name="Albersmeier A."/>
            <person name="Kalinowski J."/>
            <person name="Ruckert C."/>
        </authorList>
    </citation>
    <scope>NUCLEOTIDE SEQUENCE</scope>
    <source>
        <strain evidence="1">CGMCC 1.15290</strain>
    </source>
</reference>
<comment type="caution">
    <text evidence="1">The sequence shown here is derived from an EMBL/GenBank/DDBJ whole genome shotgun (WGS) entry which is preliminary data.</text>
</comment>